<dbReference type="GO" id="GO:0015031">
    <property type="term" value="P:protein transport"/>
    <property type="evidence" value="ECO:0007669"/>
    <property type="project" value="UniProtKB-KW"/>
</dbReference>
<keyword evidence="6" id="KW-0472">Membrane</keyword>
<comment type="subcellular location">
    <subcellularLocation>
        <location evidence="1">Endoplasmic reticulum</location>
    </subcellularLocation>
    <subcellularLocation>
        <location evidence="6">Golgi apparatus membrane</location>
    </subcellularLocation>
</comment>
<reference evidence="11" key="1">
    <citation type="submission" date="2016-11" db="UniProtKB">
        <authorList>
            <consortium name="WormBaseParasite"/>
        </authorList>
    </citation>
    <scope>IDENTIFICATION</scope>
</reference>
<dbReference type="GO" id="GO:0012507">
    <property type="term" value="C:ER to Golgi transport vesicle membrane"/>
    <property type="evidence" value="ECO:0007669"/>
    <property type="project" value="TreeGrafter"/>
</dbReference>
<dbReference type="Pfam" id="PF12932">
    <property type="entry name" value="Sec16"/>
    <property type="match status" value="1"/>
</dbReference>
<comment type="similarity">
    <text evidence="2 6">Belongs to the SEC16 family.</text>
</comment>
<dbReference type="eggNOG" id="KOG1913">
    <property type="taxonomic scope" value="Eukaryota"/>
</dbReference>
<keyword evidence="5 6" id="KW-0931">ER-Golgi transport</keyword>
<feature type="compositionally biased region" description="Pro residues" evidence="7">
    <location>
        <begin position="1438"/>
        <end position="1448"/>
    </location>
</feature>
<proteinExistence type="inferred from homology"/>
<dbReference type="InterPro" id="IPR024298">
    <property type="entry name" value="Sec16_Sec23-bd"/>
</dbReference>
<evidence type="ECO:0000259" key="8">
    <source>
        <dbReference type="Pfam" id="PF12931"/>
    </source>
</evidence>
<feature type="compositionally biased region" description="Basic and acidic residues" evidence="7">
    <location>
        <begin position="411"/>
        <end position="421"/>
    </location>
</feature>
<feature type="region of interest" description="Disordered" evidence="7">
    <location>
        <begin position="598"/>
        <end position="648"/>
    </location>
</feature>
<feature type="compositionally biased region" description="Low complexity" evidence="7">
    <location>
        <begin position="1455"/>
        <end position="1464"/>
    </location>
</feature>
<keyword evidence="4 6" id="KW-0256">Endoplasmic reticulum</keyword>
<feature type="domain" description="Sec16 central conserved" evidence="9">
    <location>
        <begin position="836"/>
        <end position="937"/>
    </location>
</feature>
<dbReference type="PANTHER" id="PTHR13402:SF30">
    <property type="entry name" value="PROTEIN TRANSPORT PROTEIN SEC16"/>
    <property type="match status" value="1"/>
</dbReference>
<evidence type="ECO:0000256" key="7">
    <source>
        <dbReference type="SAM" id="MobiDB-lite"/>
    </source>
</evidence>
<feature type="region of interest" description="Disordered" evidence="7">
    <location>
        <begin position="503"/>
        <end position="577"/>
    </location>
</feature>
<keyword evidence="10" id="KW-1185">Reference proteome</keyword>
<dbReference type="CDD" id="cd09233">
    <property type="entry name" value="ACE1-Sec16-like"/>
    <property type="match status" value="1"/>
</dbReference>
<evidence type="ECO:0000259" key="9">
    <source>
        <dbReference type="Pfam" id="PF12932"/>
    </source>
</evidence>
<feature type="compositionally biased region" description="Low complexity" evidence="7">
    <location>
        <begin position="13"/>
        <end position="23"/>
    </location>
</feature>
<dbReference type="GO" id="GO:0000139">
    <property type="term" value="C:Golgi membrane"/>
    <property type="evidence" value="ECO:0007669"/>
    <property type="project" value="UniProtKB-SubCell"/>
</dbReference>
<dbReference type="STRING" id="1561998.A0A1I7TNG6"/>
<sequence>MSFYWQQGLQDTGQSSQQPQQGQWDFINLGGAPAPQYQWNPAAQQQQQHQNNYYYQQTPQQQPYPAQQPTYNVSNQQQQSAEQNYQQQWTQQPAQHQPDRIQHQPQLPKPKKVQQIEHTPLLQQPTQQNFAPVPPVLTPSYNQAVDQNHYQQQVPQQQTQPAIQNVSTKEPAPVQFAPPPVRQPDLAPVLDNVKTESKPGVPPAQQVVNPSAPVPTPPVIAPLTVPKEVTKKDQYLTIAAPIEPEKPKTKVTPTSSEDDWEKADMEIQQVDDESKRQKTVQTAATTVEKPVESRESSSLGGSWSQQETEPSERSSVEPVEIVEHPVIVEQEEKTPRVSMSENHEPTPNYFNRSVTIEEDRRETPEAGHPNQSTSVILNSSGSPPEAIATSTPKDSKLEKRSSISSQGTIGADKKTDKDKKEHFLKQAEQLAEREEASGNNSDSTLASKPEFVRGEVRASYRECRKAYLAIWDRLNIMRTDSHHSEFRPASKLANPLLAAAGLSRQHPAIRRESTGGRNDGRASVPLHHSQSFNDNMYADQNGGRRSRVSRLDPSARPSSRHGAGYQSVNHSYIDPRQYDQRGYAQNSQYRQGRHSAMALPYDPRRPPSAYGVDPYAANYGQEPQETSSISESEEEEENGESDDEIRGYNMKPEQNHRVHGVPHHQHPGDEALYYCGVVHVNMDTWRRLTEKQGIAPEFYELNPIEKAAFMFNTVVFKMQPSKVDDFRNRFNREFYKCTCAGDSNDDALFKVCRSMQQLYIKRCEQKKLAEQNMKANLFSDDTDGVIMHYSSNPVEPPRSIIVKRQSEINSVYNESVNNYDIYNNGPLKFTCPHTFMNISTGGQVISIQPDQSVSAVVFDDIKSVLKDIDTLQVKDAAMSFKGPLIPHQSASHSVRLYITKQIESISHSAVAENAESDDVVESILVWQLLETMVKQQGNITGPDIAELLAKVASQPVNIEAPAQPTNITPALNKFTEFLLGGHIDEAVEHAMRNGLFADALILTRRLFPNDERKIEQIETRFLQTRSLNNPVTTLVSVAKGEKPPVLTNPPLDDHMSWRTHAAIILANLGQRETALSTIHKLGEALAKRDYNCAADFCFLVCGVLGGKNPFEPIAAPDGEEDYRGHIPLVNSDIPDNEQNPKCHYGFLISDLHATEIFDYAIRLKETNRESLLARSVEYQTTRLKYAKLLSSHGFNSDAYRYCTQIACDIWYHWNMFPVDFLLELCDLAEAINHKADVNPQETQWIYNFREMIQASFLTRPVAEPVVSQGAENRQTGYEHQQQLEPVYNERTEILLPTPVPAAIPELAPTESAFTAPAEHQPLQHEHQENTVPPTPTTDEHVAYDPETPFSQNSSFGNPLPDDGFTTQSDFNDGPLTMASSQPVMSTAPPLEPIPAQHAQNQVAQPQPKLPAEVPMSLPDPSTVWEDSQKKSDVKQDDLPPPMPMPSAPPMGGGIRAARAASRFAKTTNSAAAQPPVMPTFNSNWAPAPVDDDGESANPFSVQNTQPVAQNQPMPSDE</sequence>
<name>A0A1I7TNG6_9PELO</name>
<evidence type="ECO:0000256" key="1">
    <source>
        <dbReference type="ARBA" id="ARBA00004240"/>
    </source>
</evidence>
<accession>A0A1I7TNG6</accession>
<feature type="compositionally biased region" description="Polar residues" evidence="7">
    <location>
        <begin position="1"/>
        <end position="12"/>
    </location>
</feature>
<keyword evidence="6" id="KW-0653">Protein transport</keyword>
<feature type="region of interest" description="Disordered" evidence="7">
    <location>
        <begin position="194"/>
        <end position="221"/>
    </location>
</feature>
<keyword evidence="3 6" id="KW-0813">Transport</keyword>
<dbReference type="InterPro" id="IPR024340">
    <property type="entry name" value="Sec16_CCD"/>
</dbReference>
<dbReference type="GO" id="GO:0007030">
    <property type="term" value="P:Golgi organization"/>
    <property type="evidence" value="ECO:0007669"/>
    <property type="project" value="TreeGrafter"/>
</dbReference>
<feature type="compositionally biased region" description="Low complexity" evidence="7">
    <location>
        <begin position="316"/>
        <end position="328"/>
    </location>
</feature>
<feature type="compositionally biased region" description="Polar residues" evidence="7">
    <location>
        <begin position="1497"/>
        <end position="1517"/>
    </location>
</feature>
<feature type="compositionally biased region" description="Acidic residues" evidence="7">
    <location>
        <begin position="631"/>
        <end position="643"/>
    </location>
</feature>
<feature type="compositionally biased region" description="Polar residues" evidence="7">
    <location>
        <begin position="369"/>
        <end position="392"/>
    </location>
</feature>
<organism evidence="10 11">
    <name type="scientific">Caenorhabditis tropicalis</name>
    <dbReference type="NCBI Taxonomy" id="1561998"/>
    <lineage>
        <taxon>Eukaryota</taxon>
        <taxon>Metazoa</taxon>
        <taxon>Ecdysozoa</taxon>
        <taxon>Nematoda</taxon>
        <taxon>Chromadorea</taxon>
        <taxon>Rhabditida</taxon>
        <taxon>Rhabditina</taxon>
        <taxon>Rhabditomorpha</taxon>
        <taxon>Rhabditoidea</taxon>
        <taxon>Rhabditidae</taxon>
        <taxon>Peloderinae</taxon>
        <taxon>Caenorhabditis</taxon>
    </lineage>
</organism>
<feature type="compositionally biased region" description="Basic and acidic residues" evidence="7">
    <location>
        <begin position="509"/>
        <end position="520"/>
    </location>
</feature>
<dbReference type="GO" id="GO:0070971">
    <property type="term" value="C:endoplasmic reticulum exit site"/>
    <property type="evidence" value="ECO:0007669"/>
    <property type="project" value="TreeGrafter"/>
</dbReference>
<feature type="compositionally biased region" description="Low complexity" evidence="7">
    <location>
        <begin position="32"/>
        <end position="96"/>
    </location>
</feature>
<dbReference type="Proteomes" id="UP000095282">
    <property type="component" value="Unplaced"/>
</dbReference>
<evidence type="ECO:0000313" key="10">
    <source>
        <dbReference type="Proteomes" id="UP000095282"/>
    </source>
</evidence>
<feature type="region of interest" description="Disordered" evidence="7">
    <location>
        <begin position="1"/>
        <end position="114"/>
    </location>
</feature>
<feature type="region of interest" description="Disordered" evidence="7">
    <location>
        <begin position="1319"/>
        <end position="1517"/>
    </location>
</feature>
<dbReference type="Gene3D" id="1.25.40.1030">
    <property type="match status" value="1"/>
</dbReference>
<dbReference type="FunFam" id="1.25.40.1030:FF:000013">
    <property type="entry name" value="Protein transport protein sec16"/>
    <property type="match status" value="1"/>
</dbReference>
<dbReference type="Pfam" id="PF12931">
    <property type="entry name" value="TPR_Sec16"/>
    <property type="match status" value="1"/>
</dbReference>
<feature type="compositionally biased region" description="Basic and acidic residues" evidence="7">
    <location>
        <begin position="1426"/>
        <end position="1437"/>
    </location>
</feature>
<feature type="compositionally biased region" description="Low complexity" evidence="7">
    <location>
        <begin position="296"/>
        <end position="308"/>
    </location>
</feature>
<dbReference type="WBParaSite" id="Csp11.Scaffold629.g10184.t1">
    <property type="protein sequence ID" value="Csp11.Scaffold629.g10184.t1"/>
    <property type="gene ID" value="Csp11.Scaffold629.g10184"/>
</dbReference>
<evidence type="ECO:0000313" key="11">
    <source>
        <dbReference type="WBParaSite" id="Csp11.Scaffold629.g10184.t1"/>
    </source>
</evidence>
<evidence type="ECO:0000256" key="6">
    <source>
        <dbReference type="RuleBase" id="RU364101"/>
    </source>
</evidence>
<dbReference type="GO" id="GO:0016192">
    <property type="term" value="P:vesicle-mediated transport"/>
    <property type="evidence" value="ECO:0007669"/>
    <property type="project" value="UniProtKB-KW"/>
</dbReference>
<evidence type="ECO:0000256" key="4">
    <source>
        <dbReference type="ARBA" id="ARBA00022824"/>
    </source>
</evidence>
<dbReference type="PANTHER" id="PTHR13402">
    <property type="entry name" value="RGPR-RELATED"/>
    <property type="match status" value="1"/>
</dbReference>
<feature type="compositionally biased region" description="Basic and acidic residues" evidence="7">
    <location>
        <begin position="355"/>
        <end position="365"/>
    </location>
</feature>
<evidence type="ECO:0000256" key="2">
    <source>
        <dbReference type="ARBA" id="ARBA00005927"/>
    </source>
</evidence>
<feature type="domain" description="Sec16 Sec23-binding" evidence="8">
    <location>
        <begin position="976"/>
        <end position="1207"/>
    </location>
</feature>
<feature type="region of interest" description="Disordered" evidence="7">
    <location>
        <begin position="236"/>
        <end position="421"/>
    </location>
</feature>
<evidence type="ECO:0000256" key="5">
    <source>
        <dbReference type="ARBA" id="ARBA00022892"/>
    </source>
</evidence>
<evidence type="ECO:0000256" key="3">
    <source>
        <dbReference type="ARBA" id="ARBA00022448"/>
    </source>
</evidence>
<dbReference type="GO" id="GO:0070973">
    <property type="term" value="P:protein localization to endoplasmic reticulum exit site"/>
    <property type="evidence" value="ECO:0007669"/>
    <property type="project" value="TreeGrafter"/>
</dbReference>
<keyword evidence="6" id="KW-0333">Golgi apparatus</keyword>
<protein>
    <recommendedName>
        <fullName evidence="6">Protein transport protein sec16</fullName>
    </recommendedName>
</protein>